<dbReference type="InterPro" id="IPR039246">
    <property type="entry name" value="Flagellar_FlgA"/>
</dbReference>
<dbReference type="NCBIfam" id="TIGR03170">
    <property type="entry name" value="flgA_cterm"/>
    <property type="match status" value="1"/>
</dbReference>
<gene>
    <name evidence="6" type="ORF">C7R54_02080</name>
</gene>
<name>A0A4Q1HP25_9BURK</name>
<reference evidence="6 7" key="1">
    <citation type="journal article" date="2017" name="Int. J. Syst. Evol. Microbiol.">
        <title>Achromobacter aloeverae sp. nov., isolated from the root of Aloe vera (L.) Burm.f.</title>
        <authorList>
            <person name="Kuncharoen N."/>
            <person name="Muramatsu Y."/>
            <person name="Shibata C."/>
            <person name="Kamakura Y."/>
            <person name="Nakagawa Y."/>
            <person name="Tanasupawat S."/>
        </authorList>
    </citation>
    <scope>NUCLEOTIDE SEQUENCE [LARGE SCALE GENOMIC DNA]</scope>
    <source>
        <strain evidence="6 7">AVA-1</strain>
    </source>
</reference>
<dbReference type="PANTHER" id="PTHR36307">
    <property type="entry name" value="FLAGELLA BASAL BODY P-RING FORMATION PROTEIN FLGA"/>
    <property type="match status" value="1"/>
</dbReference>
<evidence type="ECO:0000256" key="1">
    <source>
        <dbReference type="ARBA" id="ARBA00004418"/>
    </source>
</evidence>
<sequence length="240" mass="25153">MSRFFSRFVIRLVLAASTALPLAVSAQQAATAVQPQDPAAVLSVADDYLRQQLASISPNPTIKFDEIHTDRLQACDDLAAFMSAGARPRSRMSVGVRCAAPKPWSIYVQASISVPGQYVVAARTINAGEPITPDAMAPRDGDLVNLPPGAVTDAQSIVGMTASYRIASGQPIKLTSLRSIGTIQRGQTVRINAHGRGFTVSSEGVAMESAAPGSTVQVRTPSGQIVSGIVQRTGSVEVPL</sequence>
<dbReference type="InterPro" id="IPR017585">
    <property type="entry name" value="SAF_FlgA"/>
</dbReference>
<accession>A0A4Q1HP25</accession>
<evidence type="ECO:0000313" key="7">
    <source>
        <dbReference type="Proteomes" id="UP000290849"/>
    </source>
</evidence>
<keyword evidence="7" id="KW-1185">Reference proteome</keyword>
<dbReference type="InterPro" id="IPR041231">
    <property type="entry name" value="FlgA_N"/>
</dbReference>
<dbReference type="InterPro" id="IPR013974">
    <property type="entry name" value="SAF"/>
</dbReference>
<proteinExistence type="inferred from homology"/>
<feature type="domain" description="SAF" evidence="5">
    <location>
        <begin position="116"/>
        <end position="178"/>
    </location>
</feature>
<dbReference type="AlphaFoldDB" id="A0A4Q1HP25"/>
<dbReference type="EMBL" id="PYAL01000001">
    <property type="protein sequence ID" value="RXN92567.1"/>
    <property type="molecule type" value="Genomic_DNA"/>
</dbReference>
<dbReference type="CDD" id="cd11614">
    <property type="entry name" value="SAF_CpaB_FlgA_like"/>
    <property type="match status" value="1"/>
</dbReference>
<keyword evidence="3 4" id="KW-0574">Periplasm</keyword>
<comment type="caution">
    <text evidence="6">The sequence shown here is derived from an EMBL/GenBank/DDBJ whole genome shotgun (WGS) entry which is preliminary data.</text>
</comment>
<evidence type="ECO:0000259" key="5">
    <source>
        <dbReference type="SMART" id="SM00858"/>
    </source>
</evidence>
<keyword evidence="2 4" id="KW-0732">Signal</keyword>
<dbReference type="PANTHER" id="PTHR36307:SF1">
    <property type="entry name" value="FLAGELLA BASAL BODY P-RING FORMATION PROTEIN FLGA"/>
    <property type="match status" value="1"/>
</dbReference>
<dbReference type="GO" id="GO:0044780">
    <property type="term" value="P:bacterial-type flagellum assembly"/>
    <property type="evidence" value="ECO:0007669"/>
    <property type="project" value="InterPro"/>
</dbReference>
<dbReference type="GO" id="GO:0042597">
    <property type="term" value="C:periplasmic space"/>
    <property type="evidence" value="ECO:0007669"/>
    <property type="project" value="UniProtKB-SubCell"/>
</dbReference>
<keyword evidence="6" id="KW-0966">Cell projection</keyword>
<dbReference type="Gene3D" id="2.30.30.760">
    <property type="match status" value="1"/>
</dbReference>
<dbReference type="RefSeq" id="WP_129148530.1">
    <property type="nucleotide sequence ID" value="NZ_JBHSDO010000006.1"/>
</dbReference>
<keyword evidence="6" id="KW-0282">Flagellum</keyword>
<feature type="signal peptide" evidence="4">
    <location>
        <begin position="1"/>
        <end position="26"/>
    </location>
</feature>
<dbReference type="OrthoDB" id="8561436at2"/>
<comment type="function">
    <text evidence="4">Involved in the assembly process of the P-ring formation. It may associate with FlgF on the rod constituting a structure essential for the P-ring assembly or may act as a modulator protein for the P-ring assembly.</text>
</comment>
<keyword evidence="4" id="KW-1005">Bacterial flagellum biogenesis</keyword>
<dbReference type="Proteomes" id="UP000290849">
    <property type="component" value="Unassembled WGS sequence"/>
</dbReference>
<keyword evidence="6" id="KW-0969">Cilium</keyword>
<dbReference type="SUPFAM" id="SSF51269">
    <property type="entry name" value="AFP III-like domain"/>
    <property type="match status" value="1"/>
</dbReference>
<evidence type="ECO:0000313" key="6">
    <source>
        <dbReference type="EMBL" id="RXN92567.1"/>
    </source>
</evidence>
<organism evidence="6 7">
    <name type="scientific">Achromobacter aloeverae</name>
    <dbReference type="NCBI Taxonomy" id="1750518"/>
    <lineage>
        <taxon>Bacteria</taxon>
        <taxon>Pseudomonadati</taxon>
        <taxon>Pseudomonadota</taxon>
        <taxon>Betaproteobacteria</taxon>
        <taxon>Burkholderiales</taxon>
        <taxon>Alcaligenaceae</taxon>
        <taxon>Achromobacter</taxon>
    </lineage>
</organism>
<evidence type="ECO:0000256" key="4">
    <source>
        <dbReference type="RuleBase" id="RU362063"/>
    </source>
</evidence>
<feature type="chain" id="PRO_5020939182" description="Flagella basal body P-ring formation protein FlgA" evidence="4">
    <location>
        <begin position="27"/>
        <end position="240"/>
    </location>
</feature>
<evidence type="ECO:0000256" key="2">
    <source>
        <dbReference type="ARBA" id="ARBA00022729"/>
    </source>
</evidence>
<comment type="subcellular location">
    <subcellularLocation>
        <location evidence="1 4">Periplasm</location>
    </subcellularLocation>
</comment>
<protein>
    <recommendedName>
        <fullName evidence="4">Flagella basal body P-ring formation protein FlgA</fullName>
    </recommendedName>
</protein>
<dbReference type="Pfam" id="PF17656">
    <property type="entry name" value="ChapFlgA_N"/>
    <property type="match status" value="1"/>
</dbReference>
<dbReference type="SMART" id="SM00858">
    <property type="entry name" value="SAF"/>
    <property type="match status" value="1"/>
</dbReference>
<dbReference type="InterPro" id="IPR036732">
    <property type="entry name" value="AFP_Neu5c_C_sf"/>
</dbReference>
<dbReference type="Pfam" id="PF13144">
    <property type="entry name" value="ChapFlgA"/>
    <property type="match status" value="1"/>
</dbReference>
<evidence type="ECO:0000256" key="3">
    <source>
        <dbReference type="ARBA" id="ARBA00022764"/>
    </source>
</evidence>
<dbReference type="Gene3D" id="3.90.1210.10">
    <property type="entry name" value="Antifreeze-like/N-acetylneuraminic acid synthase C-terminal domain"/>
    <property type="match status" value="1"/>
</dbReference>
<comment type="similarity">
    <text evidence="4">Belongs to the FlgA family.</text>
</comment>